<dbReference type="AlphaFoldDB" id="A0A8J8P8B5"/>
<sequence length="353" mass="40133">MGNACCGKRDKTVVTKPEILPQEMELLSMVDKKYISDGGNQKESFLQTIFNQIDHQLGENAESSVVCLQMEKKRVRTFIGHLYQVLRKVKESTGAVFIMTNVQAIKVSSNQSETSQDTTIDEGLQAEDEVIIILRDAQKQNRVQVDQYIDEQQAAKGVVIKSMTFQNASTDENKIQLEEYLKSEQQLSLLGGYQSKGRQNQLELIFFQSSTKQQLTVEPLNQSETSPEDLEMVLNQSLVDNQLSFNSLLAYEDSYQKTWFAVYEKSTSEKLFMATQIKNHELTLFQMRRSVNGSLSGSRKSTPRPPSIQELKKEVNRAMLIGEYLQSEERKHGSSLVDMIFPTPDLSVLIYSQ</sequence>
<protein>
    <submittedName>
        <fullName evidence="1">Uncharacterized protein</fullName>
    </submittedName>
</protein>
<evidence type="ECO:0000313" key="2">
    <source>
        <dbReference type="Proteomes" id="UP000785679"/>
    </source>
</evidence>
<dbReference type="EMBL" id="RRYP01000294">
    <property type="protein sequence ID" value="TNV87655.1"/>
    <property type="molecule type" value="Genomic_DNA"/>
</dbReference>
<gene>
    <name evidence="1" type="ORF">FGO68_gene4520</name>
</gene>
<dbReference type="Proteomes" id="UP000785679">
    <property type="component" value="Unassembled WGS sequence"/>
</dbReference>
<keyword evidence="2" id="KW-1185">Reference proteome</keyword>
<organism evidence="1 2">
    <name type="scientific">Halteria grandinella</name>
    <dbReference type="NCBI Taxonomy" id="5974"/>
    <lineage>
        <taxon>Eukaryota</taxon>
        <taxon>Sar</taxon>
        <taxon>Alveolata</taxon>
        <taxon>Ciliophora</taxon>
        <taxon>Intramacronucleata</taxon>
        <taxon>Spirotrichea</taxon>
        <taxon>Stichotrichia</taxon>
        <taxon>Sporadotrichida</taxon>
        <taxon>Halteriidae</taxon>
        <taxon>Halteria</taxon>
    </lineage>
</organism>
<name>A0A8J8P8B5_HALGN</name>
<accession>A0A8J8P8B5</accession>
<reference evidence="1" key="1">
    <citation type="submission" date="2019-06" db="EMBL/GenBank/DDBJ databases">
        <authorList>
            <person name="Zheng W."/>
        </authorList>
    </citation>
    <scope>NUCLEOTIDE SEQUENCE</scope>
    <source>
        <strain evidence="1">QDHG01</strain>
    </source>
</reference>
<comment type="caution">
    <text evidence="1">The sequence shown here is derived from an EMBL/GenBank/DDBJ whole genome shotgun (WGS) entry which is preliminary data.</text>
</comment>
<evidence type="ECO:0000313" key="1">
    <source>
        <dbReference type="EMBL" id="TNV87655.1"/>
    </source>
</evidence>
<proteinExistence type="predicted"/>